<name>A0A1I2TL45_9HYPH</name>
<dbReference type="GO" id="GO:0006259">
    <property type="term" value="P:DNA metabolic process"/>
    <property type="evidence" value="ECO:0007669"/>
    <property type="project" value="UniProtKB-ARBA"/>
</dbReference>
<dbReference type="CDD" id="cd06127">
    <property type="entry name" value="DEDDh"/>
    <property type="match status" value="1"/>
</dbReference>
<dbReference type="Pfam" id="PF00929">
    <property type="entry name" value="RNase_T"/>
    <property type="match status" value="1"/>
</dbReference>
<dbReference type="SUPFAM" id="SSF53098">
    <property type="entry name" value="Ribonuclease H-like"/>
    <property type="match status" value="1"/>
</dbReference>
<dbReference type="SMART" id="SM00479">
    <property type="entry name" value="EXOIII"/>
    <property type="match status" value="1"/>
</dbReference>
<sequence length="236" mass="26379">MLIRVVDLETTGFEPPAGICEIGFCDLVRDGDEWIVGRPANLLVNPGHPIPPETSAVHHITDDDVIGAPDIKVAIAPVLHDEERFQARRVVLVAHNARFERQWLTPEVTGDVEWVCTYKCALTLWPDAPAHNNGTLRYWLKPAGLDRAMADPAHRAGPDAYVTAFILREMLKLASLDELVRISSRPALLPRCNFGKHRGTAWADVPSDYLRWVTGQQMDEDVLHTAQHHLAARAKR</sequence>
<gene>
    <name evidence="2" type="ORF">SAMN05192565_107191</name>
</gene>
<organism evidence="2 3">
    <name type="scientific">Methylobacterium gossipiicola</name>
    <dbReference type="NCBI Taxonomy" id="582675"/>
    <lineage>
        <taxon>Bacteria</taxon>
        <taxon>Pseudomonadati</taxon>
        <taxon>Pseudomonadota</taxon>
        <taxon>Alphaproteobacteria</taxon>
        <taxon>Hyphomicrobiales</taxon>
        <taxon>Methylobacteriaceae</taxon>
        <taxon>Methylobacterium</taxon>
    </lineage>
</organism>
<accession>A0A1I2TL45</accession>
<keyword evidence="3" id="KW-1185">Reference proteome</keyword>
<dbReference type="GO" id="GO:0004527">
    <property type="term" value="F:exonuclease activity"/>
    <property type="evidence" value="ECO:0007669"/>
    <property type="project" value="UniProtKB-ARBA"/>
</dbReference>
<evidence type="ECO:0000313" key="3">
    <source>
        <dbReference type="Proteomes" id="UP000199229"/>
    </source>
</evidence>
<dbReference type="AlphaFoldDB" id="A0A1I2TL45"/>
<reference evidence="3" key="1">
    <citation type="submission" date="2016-10" db="EMBL/GenBank/DDBJ databases">
        <authorList>
            <person name="Varghese N."/>
            <person name="Submissions S."/>
        </authorList>
    </citation>
    <scope>NUCLEOTIDE SEQUENCE [LARGE SCALE GENOMIC DNA]</scope>
    <source>
        <strain evidence="3">Gh-105</strain>
    </source>
</reference>
<dbReference type="Proteomes" id="UP000199229">
    <property type="component" value="Unassembled WGS sequence"/>
</dbReference>
<proteinExistence type="predicted"/>
<dbReference type="InterPro" id="IPR036397">
    <property type="entry name" value="RNaseH_sf"/>
</dbReference>
<dbReference type="Gene3D" id="3.30.420.10">
    <property type="entry name" value="Ribonuclease H-like superfamily/Ribonuclease H"/>
    <property type="match status" value="1"/>
</dbReference>
<dbReference type="RefSeq" id="WP_091970805.1">
    <property type="nucleotide sequence ID" value="NZ_FOPM01000007.1"/>
</dbReference>
<evidence type="ECO:0000313" key="2">
    <source>
        <dbReference type="EMBL" id="SFG65665.1"/>
    </source>
</evidence>
<evidence type="ECO:0000259" key="1">
    <source>
        <dbReference type="SMART" id="SM00479"/>
    </source>
</evidence>
<feature type="domain" description="Exonuclease" evidence="1">
    <location>
        <begin position="2"/>
        <end position="176"/>
    </location>
</feature>
<protein>
    <submittedName>
        <fullName evidence="2">Exodeoxyribonuclease X</fullName>
    </submittedName>
</protein>
<dbReference type="STRING" id="582675.SAMN05192565_107191"/>
<dbReference type="InterPro" id="IPR013520">
    <property type="entry name" value="Ribonucl_H"/>
</dbReference>
<dbReference type="EMBL" id="FOPM01000007">
    <property type="protein sequence ID" value="SFG65665.1"/>
    <property type="molecule type" value="Genomic_DNA"/>
</dbReference>
<dbReference type="InterPro" id="IPR012337">
    <property type="entry name" value="RNaseH-like_sf"/>
</dbReference>
<dbReference type="GO" id="GO:0003676">
    <property type="term" value="F:nucleic acid binding"/>
    <property type="evidence" value="ECO:0007669"/>
    <property type="project" value="InterPro"/>
</dbReference>
<dbReference type="OrthoDB" id="7822240at2"/>